<dbReference type="OrthoDB" id="2506647at2759"/>
<protein>
    <submittedName>
        <fullName evidence="1">Uncharacterized protein</fullName>
    </submittedName>
</protein>
<dbReference type="STRING" id="947166.A0A1D1W8C6"/>
<dbReference type="Gene3D" id="3.90.280.10">
    <property type="entry name" value="PEBP-like"/>
    <property type="match status" value="1"/>
</dbReference>
<keyword evidence="2" id="KW-1185">Reference proteome</keyword>
<dbReference type="PANTHER" id="PTHR11362:SF82">
    <property type="entry name" value="PHOSPHATIDYLETHANOLAMINE-BINDING PROTEIN 4"/>
    <property type="match status" value="1"/>
</dbReference>
<proteinExistence type="predicted"/>
<reference evidence="1 2" key="1">
    <citation type="journal article" date="2016" name="Nat. Commun.">
        <title>Extremotolerant tardigrade genome and improved radiotolerance of human cultured cells by tardigrade-unique protein.</title>
        <authorList>
            <person name="Hashimoto T."/>
            <person name="Horikawa D.D."/>
            <person name="Saito Y."/>
            <person name="Kuwahara H."/>
            <person name="Kozuka-Hata H."/>
            <person name="Shin-I T."/>
            <person name="Minakuchi Y."/>
            <person name="Ohishi K."/>
            <person name="Motoyama A."/>
            <person name="Aizu T."/>
            <person name="Enomoto A."/>
            <person name="Kondo K."/>
            <person name="Tanaka S."/>
            <person name="Hara Y."/>
            <person name="Koshikawa S."/>
            <person name="Sagara H."/>
            <person name="Miura T."/>
            <person name="Yokobori S."/>
            <person name="Miyagawa K."/>
            <person name="Suzuki Y."/>
            <person name="Kubo T."/>
            <person name="Oyama M."/>
            <person name="Kohara Y."/>
            <person name="Fujiyama A."/>
            <person name="Arakawa K."/>
            <person name="Katayama T."/>
            <person name="Toyoda A."/>
            <person name="Kunieda T."/>
        </authorList>
    </citation>
    <scope>NUCLEOTIDE SEQUENCE [LARGE SCALE GENOMIC DNA]</scope>
    <source>
        <strain evidence="1 2">YOKOZUNA-1</strain>
    </source>
</reference>
<accession>A0A1D1W8C6</accession>
<gene>
    <name evidence="1" type="primary">RvY_19094-1</name>
    <name evidence="1" type="synonym">RvY_19094.1</name>
    <name evidence="1" type="ORF">RvY_19094</name>
</gene>
<comment type="caution">
    <text evidence="1">The sequence shown here is derived from an EMBL/GenBank/DDBJ whole genome shotgun (WGS) entry which is preliminary data.</text>
</comment>
<dbReference type="Proteomes" id="UP000186922">
    <property type="component" value="Unassembled WGS sequence"/>
</dbReference>
<dbReference type="InterPro" id="IPR008914">
    <property type="entry name" value="PEBP"/>
</dbReference>
<dbReference type="PANTHER" id="PTHR11362">
    <property type="entry name" value="PHOSPHATIDYLETHANOLAMINE-BINDING PROTEIN"/>
    <property type="match status" value="1"/>
</dbReference>
<organism evidence="1 2">
    <name type="scientific">Ramazzottius varieornatus</name>
    <name type="common">Water bear</name>
    <name type="synonym">Tardigrade</name>
    <dbReference type="NCBI Taxonomy" id="947166"/>
    <lineage>
        <taxon>Eukaryota</taxon>
        <taxon>Metazoa</taxon>
        <taxon>Ecdysozoa</taxon>
        <taxon>Tardigrada</taxon>
        <taxon>Eutardigrada</taxon>
        <taxon>Parachela</taxon>
        <taxon>Hypsibioidea</taxon>
        <taxon>Ramazzottiidae</taxon>
        <taxon>Ramazzottius</taxon>
    </lineage>
</organism>
<dbReference type="InterPro" id="IPR035810">
    <property type="entry name" value="PEBP_euk"/>
</dbReference>
<dbReference type="Pfam" id="PF01161">
    <property type="entry name" value="PBP"/>
    <property type="match status" value="1"/>
</dbReference>
<dbReference type="AlphaFoldDB" id="A0A1D1W8C6"/>
<evidence type="ECO:0000313" key="2">
    <source>
        <dbReference type="Proteomes" id="UP000186922"/>
    </source>
</evidence>
<dbReference type="EMBL" id="BDGG01000024">
    <property type="protein sequence ID" value="GAV09586.1"/>
    <property type="molecule type" value="Genomic_DNA"/>
</dbReference>
<dbReference type="InterPro" id="IPR036610">
    <property type="entry name" value="PEBP-like_sf"/>
</dbReference>
<evidence type="ECO:0000313" key="1">
    <source>
        <dbReference type="EMBL" id="GAV09586.1"/>
    </source>
</evidence>
<dbReference type="SUPFAM" id="SSF49777">
    <property type="entry name" value="PEBP-like"/>
    <property type="match status" value="1"/>
</dbReference>
<dbReference type="CDD" id="cd00866">
    <property type="entry name" value="PEBP_euk"/>
    <property type="match status" value="1"/>
</dbReference>
<name>A0A1D1W8C6_RAMVA</name>
<sequence length="190" mass="21824">MAEQSFHQNGIIPDLIRDLPLYLDLLEVKYLSNVEARLGNELKPRQVQLEPQLNWNADPQEFYTVILADPDIPSREDPKEKDFKHWLVINIPGHDVKQGQAMTEYVGSAPPEKTGLHRYVFLVYRQGGTLAICEEHIDSKTLQGRPKWNVQKFADDYQLGPPVAGNFFVAEWDDYVPEVYKNIKSQCTIA</sequence>